<dbReference type="GeneID" id="111005983"/>
<proteinExistence type="predicted"/>
<dbReference type="InterPro" id="IPR008547">
    <property type="entry name" value="DUF829_TMEM53"/>
</dbReference>
<protein>
    <submittedName>
        <fullName evidence="2">Transmembrane protein 53</fullName>
    </submittedName>
</protein>
<keyword evidence="2" id="KW-0812">Transmembrane</keyword>
<organism evidence="1 2">
    <name type="scientific">Momordica charantia</name>
    <name type="common">Bitter gourd</name>
    <name type="synonym">Balsam pear</name>
    <dbReference type="NCBI Taxonomy" id="3673"/>
    <lineage>
        <taxon>Eukaryota</taxon>
        <taxon>Viridiplantae</taxon>
        <taxon>Streptophyta</taxon>
        <taxon>Embryophyta</taxon>
        <taxon>Tracheophyta</taxon>
        <taxon>Spermatophyta</taxon>
        <taxon>Magnoliopsida</taxon>
        <taxon>eudicotyledons</taxon>
        <taxon>Gunneridae</taxon>
        <taxon>Pentapetalae</taxon>
        <taxon>rosids</taxon>
        <taxon>fabids</taxon>
        <taxon>Cucurbitales</taxon>
        <taxon>Cucurbitaceae</taxon>
        <taxon>Momordiceae</taxon>
        <taxon>Momordica</taxon>
    </lineage>
</organism>
<keyword evidence="1" id="KW-1185">Reference proteome</keyword>
<dbReference type="Pfam" id="PF05705">
    <property type="entry name" value="DUF829"/>
    <property type="match status" value="1"/>
</dbReference>
<dbReference type="Proteomes" id="UP000504603">
    <property type="component" value="Unplaced"/>
</dbReference>
<evidence type="ECO:0000313" key="1">
    <source>
        <dbReference type="Proteomes" id="UP000504603"/>
    </source>
</evidence>
<name>A0A6J1BV07_MOMCH</name>
<dbReference type="KEGG" id="mcha:111005983"/>
<dbReference type="SUPFAM" id="SSF53474">
    <property type="entry name" value="alpha/beta-Hydrolases"/>
    <property type="match status" value="1"/>
</dbReference>
<dbReference type="InterPro" id="IPR029058">
    <property type="entry name" value="AB_hydrolase_fold"/>
</dbReference>
<dbReference type="PANTHER" id="PTHR12265:SF11">
    <property type="entry name" value="ALPHA_BETA-HYDROLASES SUPERFAMILY PROTEIN"/>
    <property type="match status" value="1"/>
</dbReference>
<reference evidence="2" key="1">
    <citation type="submission" date="2025-08" db="UniProtKB">
        <authorList>
            <consortium name="RefSeq"/>
        </authorList>
    </citation>
    <scope>IDENTIFICATION</scope>
    <source>
        <strain evidence="2">OHB3-1</strain>
    </source>
</reference>
<dbReference type="OrthoDB" id="77878at2759"/>
<sequence length="415" mass="46055">MEAPVRAFRPYVLNRRLFSNTLPPSRLLSSSESNRSAIFRQSSTYFPPTPQNGSVSKISLSINLSHGCSSPFGSSSSSLGSSPSDFLSSLPSLQSLGSQFAPNHFNSSLSDPNGSAWTWNRASESAIGGNVGVLGGEKRAATVVLLGWLGAKTKHLRRYVEWYNARGINALTFVVDPREFLWFALSRRVEQRISDLAEELISWLSDGKESDKDRCLIFHTFSNTGWFVYGSILEILLGRKDLLEKIKGCIVDSGGGEPLNPQVWAAGFSAAILKKNSSSASTMVNGEEIKEAQKEVSEPKTIDKKPLVLETFTLSTLEKFFSVALKLPYVDERLKKLVSVLTENQPLYPELYLYSAGDKVVPFESIELLIEKRKKTGRKVLSYNFGSSPHVDHYRAYPDIYSSQLHKFLNESFSA</sequence>
<gene>
    <name evidence="2" type="primary">LOC111005983</name>
</gene>
<accession>A0A6J1BV07</accession>
<dbReference type="RefSeq" id="XP_022133406.1">
    <property type="nucleotide sequence ID" value="XM_022277714.1"/>
</dbReference>
<keyword evidence="2" id="KW-0472">Membrane</keyword>
<evidence type="ECO:0000313" key="2">
    <source>
        <dbReference type="RefSeq" id="XP_022133406.1"/>
    </source>
</evidence>
<dbReference type="PANTHER" id="PTHR12265">
    <property type="entry name" value="TRANSMEMBRANE PROTEIN 53"/>
    <property type="match status" value="1"/>
</dbReference>
<dbReference type="AlphaFoldDB" id="A0A6J1BV07"/>